<dbReference type="Pfam" id="PF04314">
    <property type="entry name" value="PCuAC"/>
    <property type="match status" value="1"/>
</dbReference>
<accession>A0ABW4FY29</accession>
<feature type="compositionally biased region" description="Low complexity" evidence="1">
    <location>
        <begin position="136"/>
        <end position="175"/>
    </location>
</feature>
<evidence type="ECO:0000313" key="3">
    <source>
        <dbReference type="Proteomes" id="UP001597145"/>
    </source>
</evidence>
<name>A0ABW4FY29_9PSEU</name>
<gene>
    <name evidence="2" type="ORF">ACFSCY_37195</name>
</gene>
<organism evidence="2 3">
    <name type="scientific">Pseudonocardia aurantiaca</name>
    <dbReference type="NCBI Taxonomy" id="75290"/>
    <lineage>
        <taxon>Bacteria</taxon>
        <taxon>Bacillati</taxon>
        <taxon>Actinomycetota</taxon>
        <taxon>Actinomycetes</taxon>
        <taxon>Pseudonocardiales</taxon>
        <taxon>Pseudonocardiaceae</taxon>
        <taxon>Pseudonocardia</taxon>
    </lineage>
</organism>
<sequence length="232" mass="22605">MIRPESRTARNRSGRVAALVGAMIGAVALAGCGAGQITQTSDQVAAVAGANATVGPIAVRNARIEFNTAAHGAAIYLAGSSAPLEMSIVGTGNEADTLVSASSPVASAVQISGTTTIPGGRTLVVAGAPAEAAATPAATAAPTATDTAAPAPAPTTTAPTTAPTTAAPTSAATSTIQPPLAEPGTASIVLTGLRQNLEVGPTYRVTLTFQRAGSVQVDVPVASPDIPRVDAH</sequence>
<dbReference type="PROSITE" id="PS51257">
    <property type="entry name" value="PROKAR_LIPOPROTEIN"/>
    <property type="match status" value="1"/>
</dbReference>
<dbReference type="Gene3D" id="2.60.40.1890">
    <property type="entry name" value="PCu(A)C copper chaperone"/>
    <property type="match status" value="1"/>
</dbReference>
<comment type="caution">
    <text evidence="2">The sequence shown here is derived from an EMBL/GenBank/DDBJ whole genome shotgun (WGS) entry which is preliminary data.</text>
</comment>
<feature type="region of interest" description="Disordered" evidence="1">
    <location>
        <begin position="136"/>
        <end position="179"/>
    </location>
</feature>
<proteinExistence type="predicted"/>
<dbReference type="InterPro" id="IPR036182">
    <property type="entry name" value="PCuAC_sf"/>
</dbReference>
<dbReference type="Proteomes" id="UP001597145">
    <property type="component" value="Unassembled WGS sequence"/>
</dbReference>
<reference evidence="3" key="1">
    <citation type="journal article" date="2019" name="Int. J. Syst. Evol. Microbiol.">
        <title>The Global Catalogue of Microorganisms (GCM) 10K type strain sequencing project: providing services to taxonomists for standard genome sequencing and annotation.</title>
        <authorList>
            <consortium name="The Broad Institute Genomics Platform"/>
            <consortium name="The Broad Institute Genome Sequencing Center for Infectious Disease"/>
            <person name="Wu L."/>
            <person name="Ma J."/>
        </authorList>
    </citation>
    <scope>NUCLEOTIDE SEQUENCE [LARGE SCALE GENOMIC DNA]</scope>
    <source>
        <strain evidence="3">JCM 12165</strain>
    </source>
</reference>
<dbReference type="EMBL" id="JBHUCP010000048">
    <property type="protein sequence ID" value="MFD1535064.1"/>
    <property type="molecule type" value="Genomic_DNA"/>
</dbReference>
<evidence type="ECO:0000256" key="1">
    <source>
        <dbReference type="SAM" id="MobiDB-lite"/>
    </source>
</evidence>
<protein>
    <recommendedName>
        <fullName evidence="4">Lipoprotein LpqE</fullName>
    </recommendedName>
</protein>
<keyword evidence="3" id="KW-1185">Reference proteome</keyword>
<dbReference type="SUPFAM" id="SSF110087">
    <property type="entry name" value="DR1885-like metal-binding protein"/>
    <property type="match status" value="1"/>
</dbReference>
<evidence type="ECO:0000313" key="2">
    <source>
        <dbReference type="EMBL" id="MFD1535064.1"/>
    </source>
</evidence>
<evidence type="ECO:0008006" key="4">
    <source>
        <dbReference type="Google" id="ProtNLM"/>
    </source>
</evidence>
<dbReference type="InterPro" id="IPR007410">
    <property type="entry name" value="LpqE-like"/>
</dbReference>
<dbReference type="RefSeq" id="WP_343973208.1">
    <property type="nucleotide sequence ID" value="NZ_BAAAJG010000003.1"/>
</dbReference>